<evidence type="ECO:0000256" key="5">
    <source>
        <dbReference type="SAM" id="MobiDB-lite"/>
    </source>
</evidence>
<dbReference type="GO" id="GO:0005216">
    <property type="term" value="F:monoatomic ion channel activity"/>
    <property type="evidence" value="ECO:0007669"/>
    <property type="project" value="InterPro"/>
</dbReference>
<dbReference type="InterPro" id="IPR051961">
    <property type="entry name" value="Fungal_Metabolite_Diox"/>
</dbReference>
<dbReference type="PANTHER" id="PTHR37563">
    <property type="entry name" value="PHYTANOYL-COA DIOXYGENASE FAMILY PROTEIN (AFU_ORTHOLOGUE AFUA_2G03330)"/>
    <property type="match status" value="1"/>
</dbReference>
<feature type="transmembrane region" description="Helical" evidence="6">
    <location>
        <begin position="528"/>
        <end position="546"/>
    </location>
</feature>
<reference evidence="8 9" key="1">
    <citation type="submission" date="2016-02" db="EMBL/GenBank/DDBJ databases">
        <title>Genome analysis of coral dinoflagellate symbionts highlights evolutionary adaptations to a symbiotic lifestyle.</title>
        <authorList>
            <person name="Aranda M."/>
            <person name="Li Y."/>
            <person name="Liew Y.J."/>
            <person name="Baumgarten S."/>
            <person name="Simakov O."/>
            <person name="Wilson M."/>
            <person name="Piel J."/>
            <person name="Ashoor H."/>
            <person name="Bougouffa S."/>
            <person name="Bajic V.B."/>
            <person name="Ryu T."/>
            <person name="Ravasi T."/>
            <person name="Bayer T."/>
            <person name="Micklem G."/>
            <person name="Kim H."/>
            <person name="Bhak J."/>
            <person name="Lajeunesse T.C."/>
            <person name="Voolstra C.R."/>
        </authorList>
    </citation>
    <scope>NUCLEOTIDE SEQUENCE [LARGE SCALE GENOMIC DNA]</scope>
    <source>
        <strain evidence="8 9">CCMP2467</strain>
    </source>
</reference>
<organism evidence="8 9">
    <name type="scientific">Symbiodinium microadriaticum</name>
    <name type="common">Dinoflagellate</name>
    <name type="synonym">Zooxanthella microadriatica</name>
    <dbReference type="NCBI Taxonomy" id="2951"/>
    <lineage>
        <taxon>Eukaryota</taxon>
        <taxon>Sar</taxon>
        <taxon>Alveolata</taxon>
        <taxon>Dinophyceae</taxon>
        <taxon>Suessiales</taxon>
        <taxon>Symbiodiniaceae</taxon>
        <taxon>Symbiodinium</taxon>
    </lineage>
</organism>
<evidence type="ECO:0000256" key="4">
    <source>
        <dbReference type="ARBA" id="ARBA00023136"/>
    </source>
</evidence>
<dbReference type="Gene3D" id="1.20.120.350">
    <property type="entry name" value="Voltage-gated potassium channels. Chain C"/>
    <property type="match status" value="1"/>
</dbReference>
<dbReference type="InterPro" id="IPR005821">
    <property type="entry name" value="Ion_trans_dom"/>
</dbReference>
<dbReference type="Proteomes" id="UP000186817">
    <property type="component" value="Unassembled WGS sequence"/>
</dbReference>
<dbReference type="InterPro" id="IPR011990">
    <property type="entry name" value="TPR-like_helical_dom_sf"/>
</dbReference>
<dbReference type="Gene3D" id="1.25.40.10">
    <property type="entry name" value="Tetratricopeptide repeat domain"/>
    <property type="match status" value="1"/>
</dbReference>
<evidence type="ECO:0000313" key="8">
    <source>
        <dbReference type="EMBL" id="OLP93356.1"/>
    </source>
</evidence>
<dbReference type="InterPro" id="IPR008775">
    <property type="entry name" value="Phytyl_CoA_dOase-like"/>
</dbReference>
<feature type="transmembrane region" description="Helical" evidence="6">
    <location>
        <begin position="1730"/>
        <end position="1752"/>
    </location>
</feature>
<keyword evidence="4 6" id="KW-0472">Membrane</keyword>
<accession>A0A1Q9DDR0</accession>
<dbReference type="PANTHER" id="PTHR37563:SF2">
    <property type="entry name" value="PHYTANOYL-COA DIOXYGENASE FAMILY PROTEIN (AFU_ORTHOLOGUE AFUA_2G03330)"/>
    <property type="match status" value="1"/>
</dbReference>
<comment type="caution">
    <text evidence="8">The sequence shown here is derived from an EMBL/GenBank/DDBJ whole genome shotgun (WGS) entry which is preliminary data.</text>
</comment>
<feature type="domain" description="Ion transport" evidence="7">
    <location>
        <begin position="1759"/>
        <end position="1988"/>
    </location>
</feature>
<evidence type="ECO:0000313" key="9">
    <source>
        <dbReference type="Proteomes" id="UP000186817"/>
    </source>
</evidence>
<feature type="region of interest" description="Disordered" evidence="5">
    <location>
        <begin position="1086"/>
        <end position="1115"/>
    </location>
</feature>
<name>A0A1Q9DDR0_SYMMI</name>
<dbReference type="GO" id="GO:0016020">
    <property type="term" value="C:membrane"/>
    <property type="evidence" value="ECO:0007669"/>
    <property type="project" value="UniProtKB-SubCell"/>
</dbReference>
<keyword evidence="3 6" id="KW-1133">Transmembrane helix</keyword>
<dbReference type="Gene3D" id="2.60.120.620">
    <property type="entry name" value="q2cbj1_9rhob like domain"/>
    <property type="match status" value="1"/>
</dbReference>
<dbReference type="Gene3D" id="1.10.287.70">
    <property type="match status" value="1"/>
</dbReference>
<dbReference type="InterPro" id="IPR027359">
    <property type="entry name" value="Volt_channel_dom_sf"/>
</dbReference>
<feature type="transmembrane region" description="Helical" evidence="6">
    <location>
        <begin position="1870"/>
        <end position="1887"/>
    </location>
</feature>
<keyword evidence="9" id="KW-1185">Reference proteome</keyword>
<dbReference type="SUPFAM" id="SSF81324">
    <property type="entry name" value="Voltage-gated potassium channels"/>
    <property type="match status" value="1"/>
</dbReference>
<feature type="transmembrane region" description="Helical" evidence="6">
    <location>
        <begin position="1764"/>
        <end position="1784"/>
    </location>
</feature>
<feature type="transmembrane region" description="Helical" evidence="6">
    <location>
        <begin position="1965"/>
        <end position="1987"/>
    </location>
</feature>
<feature type="transmembrane region" description="Helical" evidence="6">
    <location>
        <begin position="455"/>
        <end position="484"/>
    </location>
</feature>
<dbReference type="EMBL" id="LSRX01000585">
    <property type="protein sequence ID" value="OLP93356.1"/>
    <property type="molecule type" value="Genomic_DNA"/>
</dbReference>
<feature type="transmembrane region" description="Helical" evidence="6">
    <location>
        <begin position="552"/>
        <end position="569"/>
    </location>
</feature>
<feature type="transmembrane region" description="Helical" evidence="6">
    <location>
        <begin position="581"/>
        <end position="598"/>
    </location>
</feature>
<evidence type="ECO:0000259" key="7">
    <source>
        <dbReference type="Pfam" id="PF00520"/>
    </source>
</evidence>
<protein>
    <recommendedName>
        <fullName evidence="7">Ion transport domain-containing protein</fullName>
    </recommendedName>
</protein>
<keyword evidence="2 6" id="KW-0812">Transmembrane</keyword>
<proteinExistence type="predicted"/>
<gene>
    <name evidence="8" type="ORF">AK812_SmicGene24756</name>
</gene>
<sequence length="2159" mass="238839">MADYSEFLSLPKGACTELVSDARNCADECAGPCGCRCRVDIPRLQPLTWEALDPMTCDDLQLAPQSCVAHLEQHGCGIVRGVLTADVCQRLLTFVDSQLDRVQHEIECESDDLRQGLLKEHFGTVRDRQQRWDLKLPLNSIVEEALHQAVLALGSLLNGTVEAEGALVELSCLITDPGAPRQNVHVDTGGWKTACAPLLTVFIALQDISEEMGPTILFPGTHDDPYLQQWLSVLPGADRSPEQFGGGMPATCPVGSAVLMNSRLLHCGCANLEVPSGGSRRRLFYMTWQKPGNTNHGSTYTIKDELVGRYRVQDCLSHPVISAGTVSEDRISLEVLAKRKDDGQVMLEFALRLREEGDPGAVEWLRAIARKGHPLACMHLAELYCLGELGLETNYEAAEELRKFALGMFDHLADKSDCKPSFQEFLENHTAVFRQINLTVVSVFRSDLAQEALRVIALIMMDLAGALTTTGAALLVSHCCVFGYEIIVILRRVATAVWDGLDGHKSNERLDRALWDARIKQYRCSSRACMHIAAICTFGQMLHLQWNDNAHSRWPLVISMSAWFMHLIISSGTVQLNRTRCRLFVLVMYVMVGLWIHGFPGDCQNALILQNVTISVRFAVATFFVNFQIGVPAQSLLSLLEAWNAWKRDPASLHISCLHQLTVLAFILVLAGVMEFHNRSRNALLTNSESMVLSFRRVLRGVCDGEVLLDSKLRVSGEASCLQTLLMTTDSCFYENFEELLVEDERQRFRSFIMSEHSNAPGLSAPPCLRVSLKRPPGNSLTGSASALPPVGVDLFHVPHMLDEETYHLIALREDSDSRSLLEVAGADVEVTPAHTECSDGGTSRSSALLTHGSVSQVSSHSLLQIGREVEEMTLLVDATTPLLDVDQAHLSFVRRRDSDDSSMPSLRRLVQPTDWGSVQDQLLNLARSAQSQEDALHMKLKLQDDCKRCLQARRVHVSAFVSPGGEMHSETRSKLCIQMRKFKLLRAPSSKHTSRFQSVSECSSEAPPLVEAKTAQLETRSNFIAALVLCKSVVGAGRTSMDAVPAKSLLLNMSQHGNVQDIVAGIQSLLAKLLEEHERCEQEVRALRGGHPTSTSRVPPAVPSRTRASSDVEVQSLATEEIGPETTDIPDSPDDGVCELPSVSKREQQEDGLDLELTPVKFSVYSVSLPNTELSFGGDLAGQQCRVVFKGNNANATTTREHAFQLPNKSQSSIPGLVSSAQGADLVVADWTAGTDVGMDCFMEVPKPCPHHFTVEVWASGHKFALASGTVTPGERRRVKLRGGGLLDVEVTVSKASTTGSPLRDKQVRDNIRARLERVLAEQHQTQVIMARDLMEAVKKYHVTGGWGVDKAKEAGHPMWEDYEFDWCGRFWATLEGFDEDFFDARHADAILSPSLRYKDPPELRRRIAQRRGETDPQVRADLLIQLRHERALAKTAHKLQILRPPITYLRKSAAHDSCEVSYFENRGGLPAASKELKTFYQNKYVSFLPLPTPSSIEQMLATHMSVQPAPFRAEFGAECDASRRPVQELNKVLRRELQMPPDWKEAKAVFGDQLKLVGTQVRDVSERLDRIEEAMTEITPDKVACCGRAKGAKGANRTKGAKGAKVRSVRRCGKSQAAGFSYSLEEAELEDVILELRHIYQKHVLKVNNKKGLTKSKTPTHVIAFHQFLKCMFLEDVHKYARDEQTQLNLFILQLAIFGDEIPSTGTSGALVFANQKEQMKQPNRQKLIVDVMTALSTLAIISSVAATGISMDFATGAPGWIVLDTVCSTILAVEVIVKLYVLKPAVYFCGPLGRWNVFDLALSGTAVVETVISLSAGSGGAQSRVAMMLRGLRIARLARLAKLVRMPLLQELATIVSGFFISLRPLFWVLLTLFMVVYFMAVVLRTTLKGFTADSCHGDPDMFEDPDSEECPFHLVQGQVYCGDVLGCMFSVFRCILGDCTTKPGQSLVMVFSDGFGLGFDLIYAFGMVVVTFGLFNIITAIFVEATLRGLKASDRQQKFTRDHQSGWMTQQLAHFVQLATQEVEAARSRKSHQGLFEVMGRSLGLGETLRASAQTFSEGLDEELFMTEEEFLRLIRKTEVQQLLCDMDVNVEPREGIFAAFSVEEDGTVSMSEIVSGLMRLRGDLSKIDMAIAQSELESLQRQVTKLTQHVEKTG</sequence>
<feature type="transmembrane region" description="Helical" evidence="6">
    <location>
        <begin position="618"/>
        <end position="640"/>
    </location>
</feature>
<dbReference type="Pfam" id="PF05721">
    <property type="entry name" value="PhyH"/>
    <property type="match status" value="1"/>
</dbReference>
<feature type="transmembrane region" description="Helical" evidence="6">
    <location>
        <begin position="652"/>
        <end position="674"/>
    </location>
</feature>
<evidence type="ECO:0000256" key="6">
    <source>
        <dbReference type="SAM" id="Phobius"/>
    </source>
</evidence>
<dbReference type="Pfam" id="PF00520">
    <property type="entry name" value="Ion_trans"/>
    <property type="match status" value="1"/>
</dbReference>
<evidence type="ECO:0000256" key="1">
    <source>
        <dbReference type="ARBA" id="ARBA00004141"/>
    </source>
</evidence>
<evidence type="ECO:0000256" key="2">
    <source>
        <dbReference type="ARBA" id="ARBA00022692"/>
    </source>
</evidence>
<comment type="subcellular location">
    <subcellularLocation>
        <location evidence="1">Membrane</location>
        <topology evidence="1">Multi-pass membrane protein</topology>
    </subcellularLocation>
</comment>
<dbReference type="OrthoDB" id="425719at2759"/>
<evidence type="ECO:0000256" key="3">
    <source>
        <dbReference type="ARBA" id="ARBA00022989"/>
    </source>
</evidence>
<dbReference type="SUPFAM" id="SSF51197">
    <property type="entry name" value="Clavaminate synthase-like"/>
    <property type="match status" value="1"/>
</dbReference>